<dbReference type="Proteomes" id="UP000887013">
    <property type="component" value="Unassembled WGS sequence"/>
</dbReference>
<sequence length="300" mass="33015">MAYLGRARKEDLKTLAEDHGLVVGENFKVIQLTELISKSDNFDERLVKEAPIFKEVIRLKKEEPSEVVCCGCGTPGVIKPKCPSCKGKDKRNHGTFSSVILQSASCPSKQLATLEVTISGVMGITCTDTAAAHSIAGKTLYHILKKQGTTFSTGSLTVYLADGSKIEREINTTCVQIRLGGRTLPLNLVVIPGAKNNNTLLGMDFLESSGIVLNVKRETWLFDDQPKRQFLFVEQIQESFDAVKSNVSQTAATLTVKETDHPDLSHAEEVNHLTSIQQLELKDHPDQIREDEGTHLTVIQ</sequence>
<dbReference type="SUPFAM" id="SSF50630">
    <property type="entry name" value="Acid proteases"/>
    <property type="match status" value="1"/>
</dbReference>
<keyword evidence="2" id="KW-1185">Reference proteome</keyword>
<name>A0A8X6PXL1_NEPPI</name>
<dbReference type="Gene3D" id="2.40.70.10">
    <property type="entry name" value="Acid Proteases"/>
    <property type="match status" value="1"/>
</dbReference>
<dbReference type="InterPro" id="IPR021109">
    <property type="entry name" value="Peptidase_aspartic_dom_sf"/>
</dbReference>
<accession>A0A8X6PXL1</accession>
<gene>
    <name evidence="1" type="primary">TY3B-G_559</name>
    <name evidence="1" type="ORF">NPIL_540021</name>
</gene>
<dbReference type="OrthoDB" id="6432602at2759"/>
<reference evidence="1" key="1">
    <citation type="submission" date="2020-08" db="EMBL/GenBank/DDBJ databases">
        <title>Multicomponent nature underlies the extraordinary mechanical properties of spider dragline silk.</title>
        <authorList>
            <person name="Kono N."/>
            <person name="Nakamura H."/>
            <person name="Mori M."/>
            <person name="Yoshida Y."/>
            <person name="Ohtoshi R."/>
            <person name="Malay A.D."/>
            <person name="Moran D.A.P."/>
            <person name="Tomita M."/>
            <person name="Numata K."/>
            <person name="Arakawa K."/>
        </authorList>
    </citation>
    <scope>NUCLEOTIDE SEQUENCE</scope>
</reference>
<dbReference type="AlphaFoldDB" id="A0A8X6PXL1"/>
<comment type="caution">
    <text evidence="1">The sequence shown here is derived from an EMBL/GenBank/DDBJ whole genome shotgun (WGS) entry which is preliminary data.</text>
</comment>
<proteinExistence type="predicted"/>
<dbReference type="EMBL" id="BMAW01119744">
    <property type="protein sequence ID" value="GFT86242.1"/>
    <property type="molecule type" value="Genomic_DNA"/>
</dbReference>
<evidence type="ECO:0000313" key="2">
    <source>
        <dbReference type="Proteomes" id="UP000887013"/>
    </source>
</evidence>
<evidence type="ECO:0000313" key="1">
    <source>
        <dbReference type="EMBL" id="GFT86242.1"/>
    </source>
</evidence>
<organism evidence="1 2">
    <name type="scientific">Nephila pilipes</name>
    <name type="common">Giant wood spider</name>
    <name type="synonym">Nephila maculata</name>
    <dbReference type="NCBI Taxonomy" id="299642"/>
    <lineage>
        <taxon>Eukaryota</taxon>
        <taxon>Metazoa</taxon>
        <taxon>Ecdysozoa</taxon>
        <taxon>Arthropoda</taxon>
        <taxon>Chelicerata</taxon>
        <taxon>Arachnida</taxon>
        <taxon>Araneae</taxon>
        <taxon>Araneomorphae</taxon>
        <taxon>Entelegynae</taxon>
        <taxon>Araneoidea</taxon>
        <taxon>Nephilidae</taxon>
        <taxon>Nephila</taxon>
    </lineage>
</organism>
<protein>
    <submittedName>
        <fullName evidence="1">Transposon Ty3-G Gag-Pol polyprotein</fullName>
    </submittedName>
</protein>